<keyword evidence="2" id="KW-1185">Reference proteome</keyword>
<evidence type="ECO:0000313" key="2">
    <source>
        <dbReference type="Proteomes" id="UP000054477"/>
    </source>
</evidence>
<accession>A0A0C9X1D0</accession>
<dbReference type="OrthoDB" id="630188at2759"/>
<dbReference type="Proteomes" id="UP000054477">
    <property type="component" value="Unassembled WGS sequence"/>
</dbReference>
<sequence>MAAFSLVRQQDGHSINAESCEHSNVNSLSLPLLRDDASSLVLPFRSISQPHISNGVNPFPRTRRTRLLACTALLSTLFLTLLLLRDATTSLDYPYNKDDDTAPTHSIQAPLPVPAPSPKSEWCQYNDCLKGKWAPRNPPFNNLADFQQAYKNGQEPIWSRAPIPSPSISGLEFTDEERAVLEEQRLVDLMNYVWVPTEGARKMKNWNPEDFVVQMLRTPGGLILIGDSISQQHSHALGYSLRAADIRFDHNPPHLPLHNHQGVHMHVLRPNDPTTLRLLARAGVPESRLLRPIITMVEDHMLIHEQDIRAISEQLGASPDYYWYHDFKRVEGWETFLEDAARLREGEEGTVTEDTVLVMNGGAHWSRHELSMLPDGESDEEEQSRVVATYKQMINLIMSRLSPIPQLSVIYRATSPGHPNCNLLTVPYRSLQAAQLGERNLVERLISTMPDEQWRTFRKRWDWDLFAVHNALWEREIASREEGMGGGGGVKWIFMDVWDQALQRPDAHTEPGTDCLH</sequence>
<reference evidence="1 2" key="1">
    <citation type="submission" date="2014-04" db="EMBL/GenBank/DDBJ databases">
        <authorList>
            <consortium name="DOE Joint Genome Institute"/>
            <person name="Kuo A."/>
            <person name="Kohler A."/>
            <person name="Nagy L.G."/>
            <person name="Floudas D."/>
            <person name="Copeland A."/>
            <person name="Barry K.W."/>
            <person name="Cichocki N."/>
            <person name="Veneault-Fourrey C."/>
            <person name="LaButti K."/>
            <person name="Lindquist E.A."/>
            <person name="Lipzen A."/>
            <person name="Lundell T."/>
            <person name="Morin E."/>
            <person name="Murat C."/>
            <person name="Sun H."/>
            <person name="Tunlid A."/>
            <person name="Henrissat B."/>
            <person name="Grigoriev I.V."/>
            <person name="Hibbett D.S."/>
            <person name="Martin F."/>
            <person name="Nordberg H.P."/>
            <person name="Cantor M.N."/>
            <person name="Hua S.X."/>
        </authorList>
    </citation>
    <scope>NUCLEOTIDE SEQUENCE [LARGE SCALE GENOMIC DNA]</scope>
    <source>
        <strain evidence="1 2">LaAM-08-1</strain>
    </source>
</reference>
<dbReference type="AlphaFoldDB" id="A0A0C9X1D0"/>
<reference evidence="2" key="2">
    <citation type="submission" date="2015-01" db="EMBL/GenBank/DDBJ databases">
        <title>Evolutionary Origins and Diversification of the Mycorrhizal Mutualists.</title>
        <authorList>
            <consortium name="DOE Joint Genome Institute"/>
            <consortium name="Mycorrhizal Genomics Consortium"/>
            <person name="Kohler A."/>
            <person name="Kuo A."/>
            <person name="Nagy L.G."/>
            <person name="Floudas D."/>
            <person name="Copeland A."/>
            <person name="Barry K.W."/>
            <person name="Cichocki N."/>
            <person name="Veneault-Fourrey C."/>
            <person name="LaButti K."/>
            <person name="Lindquist E.A."/>
            <person name="Lipzen A."/>
            <person name="Lundell T."/>
            <person name="Morin E."/>
            <person name="Murat C."/>
            <person name="Riley R."/>
            <person name="Ohm R."/>
            <person name="Sun H."/>
            <person name="Tunlid A."/>
            <person name="Henrissat B."/>
            <person name="Grigoriev I.V."/>
            <person name="Hibbett D.S."/>
            <person name="Martin F."/>
        </authorList>
    </citation>
    <scope>NUCLEOTIDE SEQUENCE [LARGE SCALE GENOMIC DNA]</scope>
    <source>
        <strain evidence="2">LaAM-08-1</strain>
    </source>
</reference>
<feature type="non-terminal residue" evidence="1">
    <location>
        <position position="517"/>
    </location>
</feature>
<name>A0A0C9X1D0_9AGAR</name>
<protein>
    <submittedName>
        <fullName evidence="1">Uncharacterized protein</fullName>
    </submittedName>
</protein>
<evidence type="ECO:0000313" key="1">
    <source>
        <dbReference type="EMBL" id="KIJ90367.1"/>
    </source>
</evidence>
<dbReference type="EMBL" id="KN839206">
    <property type="protein sequence ID" value="KIJ90367.1"/>
    <property type="molecule type" value="Genomic_DNA"/>
</dbReference>
<dbReference type="HOGENOM" id="CLU_544072_0_0_1"/>
<gene>
    <name evidence="1" type="ORF">K443DRAFT_686810</name>
</gene>
<proteinExistence type="predicted"/>
<organism evidence="1 2">
    <name type="scientific">Laccaria amethystina LaAM-08-1</name>
    <dbReference type="NCBI Taxonomy" id="1095629"/>
    <lineage>
        <taxon>Eukaryota</taxon>
        <taxon>Fungi</taxon>
        <taxon>Dikarya</taxon>
        <taxon>Basidiomycota</taxon>
        <taxon>Agaricomycotina</taxon>
        <taxon>Agaricomycetes</taxon>
        <taxon>Agaricomycetidae</taxon>
        <taxon>Agaricales</taxon>
        <taxon>Agaricineae</taxon>
        <taxon>Hydnangiaceae</taxon>
        <taxon>Laccaria</taxon>
    </lineage>
</organism>